<evidence type="ECO:0000313" key="2">
    <source>
        <dbReference type="Proteomes" id="UP000002012"/>
    </source>
</evidence>
<dbReference type="RefSeq" id="WP_013011355.1">
    <property type="nucleotide sequence ID" value="NC_013943.1"/>
</dbReference>
<dbReference type="Proteomes" id="UP000002012">
    <property type="component" value="Chromosome"/>
</dbReference>
<dbReference type="InParanoid" id="D4H260"/>
<gene>
    <name evidence="1" type="ordered locus">Dacet_2088</name>
</gene>
<dbReference type="AlphaFoldDB" id="D4H260"/>
<protein>
    <submittedName>
        <fullName evidence="1">Putative esterase</fullName>
    </submittedName>
</protein>
<dbReference type="PANTHER" id="PTHR48098:SF1">
    <property type="entry name" value="DIACYLGLYCEROL ACYLTRANSFERASE_MYCOLYLTRANSFERASE AG85A"/>
    <property type="match status" value="1"/>
</dbReference>
<dbReference type="Pfam" id="PF00756">
    <property type="entry name" value="Esterase"/>
    <property type="match status" value="1"/>
</dbReference>
<dbReference type="STRING" id="522772.Dacet_2088"/>
<dbReference type="HOGENOM" id="CLU_037618_3_0_0"/>
<dbReference type="KEGG" id="dap:Dacet_2088"/>
<sequence>MGFFRGDIYSYHLSKMTPLHIYLPHDDNHRFLVDKPSRTLILLHGLGGNHTYWSRFTAVERYAQKNNLTVIMPEADMSMYADMSCGHDYASYLSIELKEILGKMFHVSTERERYFIAGLSMGGYGALKLAMKFPDQFGKCASFSGALMIGSREHLKELSEWKDPGRPKVYDEDYELMKELRQGCVGAFGEDLKYRDSEDLFALTRKAGDRKICLPEILMTCGTNDFVFDVNREYCRLLDELKMSYEFHEWKGTHEWGFWDESIRDYIGFFDIDEDSQDSSNKAIRKEVGYGGN</sequence>
<evidence type="ECO:0000313" key="1">
    <source>
        <dbReference type="EMBL" id="ADD68851.1"/>
    </source>
</evidence>
<dbReference type="PaxDb" id="522772-Dacet_2088"/>
<dbReference type="OrthoDB" id="9803578at2"/>
<dbReference type="EMBL" id="CP001968">
    <property type="protein sequence ID" value="ADD68851.1"/>
    <property type="molecule type" value="Genomic_DNA"/>
</dbReference>
<dbReference type="InterPro" id="IPR029058">
    <property type="entry name" value="AB_hydrolase_fold"/>
</dbReference>
<dbReference type="InterPro" id="IPR000801">
    <property type="entry name" value="Esterase-like"/>
</dbReference>
<reference evidence="1 2" key="1">
    <citation type="journal article" date="2010" name="Stand. Genomic Sci.">
        <title>Complete genome sequence of Denitrovibrio acetiphilus type strain (N2460).</title>
        <authorList>
            <person name="Kiss H."/>
            <person name="Lang E."/>
            <person name="Lapidus A."/>
            <person name="Copeland A."/>
            <person name="Nolan M."/>
            <person name="Glavina Del Rio T."/>
            <person name="Chen F."/>
            <person name="Lucas S."/>
            <person name="Tice H."/>
            <person name="Cheng J.F."/>
            <person name="Han C."/>
            <person name="Goodwin L."/>
            <person name="Pitluck S."/>
            <person name="Liolios K."/>
            <person name="Pati A."/>
            <person name="Ivanova N."/>
            <person name="Mavromatis K."/>
            <person name="Chen A."/>
            <person name="Palaniappan K."/>
            <person name="Land M."/>
            <person name="Hauser L."/>
            <person name="Chang Y.J."/>
            <person name="Jeffries C.D."/>
            <person name="Detter J.C."/>
            <person name="Brettin T."/>
            <person name="Spring S."/>
            <person name="Rohde M."/>
            <person name="Goker M."/>
            <person name="Woyke T."/>
            <person name="Bristow J."/>
            <person name="Eisen J.A."/>
            <person name="Markowitz V."/>
            <person name="Hugenholtz P."/>
            <person name="Kyrpides N.C."/>
            <person name="Klenk H.P."/>
        </authorList>
    </citation>
    <scope>NUCLEOTIDE SEQUENCE [LARGE SCALE GENOMIC DNA]</scope>
    <source>
        <strain evidence="2">DSM 12809 / NBRC 114555 / N2460</strain>
    </source>
</reference>
<name>D4H260_DENA2</name>
<dbReference type="PANTHER" id="PTHR48098">
    <property type="entry name" value="ENTEROCHELIN ESTERASE-RELATED"/>
    <property type="match status" value="1"/>
</dbReference>
<organism evidence="1 2">
    <name type="scientific">Denitrovibrio acetiphilus (strain DSM 12809 / NBRC 114555 / N2460)</name>
    <dbReference type="NCBI Taxonomy" id="522772"/>
    <lineage>
        <taxon>Bacteria</taxon>
        <taxon>Pseudomonadati</taxon>
        <taxon>Deferribacterota</taxon>
        <taxon>Deferribacteres</taxon>
        <taxon>Deferribacterales</taxon>
        <taxon>Geovibrionaceae</taxon>
        <taxon>Denitrovibrio</taxon>
    </lineage>
</organism>
<keyword evidence="2" id="KW-1185">Reference proteome</keyword>
<accession>D4H260</accession>
<dbReference type="eggNOG" id="COG0627">
    <property type="taxonomic scope" value="Bacteria"/>
</dbReference>
<dbReference type="GO" id="GO:0016747">
    <property type="term" value="F:acyltransferase activity, transferring groups other than amino-acyl groups"/>
    <property type="evidence" value="ECO:0007669"/>
    <property type="project" value="TreeGrafter"/>
</dbReference>
<dbReference type="ESTHER" id="dena2-d4h260">
    <property type="family name" value="A85-EsteraseD-FGH"/>
</dbReference>
<dbReference type="SUPFAM" id="SSF53474">
    <property type="entry name" value="alpha/beta-Hydrolases"/>
    <property type="match status" value="1"/>
</dbReference>
<dbReference type="Gene3D" id="3.40.50.1820">
    <property type="entry name" value="alpha/beta hydrolase"/>
    <property type="match status" value="1"/>
</dbReference>
<proteinExistence type="predicted"/>
<dbReference type="InterPro" id="IPR050583">
    <property type="entry name" value="Mycobacterial_A85_antigen"/>
</dbReference>